<evidence type="ECO:0000313" key="1">
    <source>
        <dbReference type="EMBL" id="KAF9619764.1"/>
    </source>
</evidence>
<dbReference type="OrthoDB" id="1895098at2759"/>
<comment type="caution">
    <text evidence="1">The sequence shown here is derived from an EMBL/GenBank/DDBJ whole genome shotgun (WGS) entry which is preliminary data.</text>
</comment>
<evidence type="ECO:0000313" key="2">
    <source>
        <dbReference type="Proteomes" id="UP000631114"/>
    </source>
</evidence>
<dbReference type="PANTHER" id="PTHR31973:SF187">
    <property type="entry name" value="MUTATOR TRANSPOSASE MUDRA PROTEIN"/>
    <property type="match status" value="1"/>
</dbReference>
<protein>
    <submittedName>
        <fullName evidence="1">Uncharacterized protein</fullName>
    </submittedName>
</protein>
<proteinExistence type="predicted"/>
<name>A0A835MAG4_9MAGN</name>
<organism evidence="1 2">
    <name type="scientific">Coptis chinensis</name>
    <dbReference type="NCBI Taxonomy" id="261450"/>
    <lineage>
        <taxon>Eukaryota</taxon>
        <taxon>Viridiplantae</taxon>
        <taxon>Streptophyta</taxon>
        <taxon>Embryophyta</taxon>
        <taxon>Tracheophyta</taxon>
        <taxon>Spermatophyta</taxon>
        <taxon>Magnoliopsida</taxon>
        <taxon>Ranunculales</taxon>
        <taxon>Ranunculaceae</taxon>
        <taxon>Coptidoideae</taxon>
        <taxon>Coptis</taxon>
    </lineage>
</organism>
<sequence>MARAIMKFCLYVNFRLIFDFVLLAFCFVRHSGLFKNIPIVFPGSFHSYWLWHLKNNFATAVSIRNSLLKDIFKSLEDCATTPTHAEYQKFMVQLRNLGGEAIDKFLARVPYEHWAHAYFQGCRYGERCSTLAECFNSWIEVESFLPFKGLLNEILKRIMKFMDQRREWCKTWIMILCPNMEDIIAKKIQHARLLKVLRTSEYVYEVTEGDVSHNVDLHYMRCSCRYWELE</sequence>
<gene>
    <name evidence="1" type="ORF">IFM89_009237</name>
</gene>
<keyword evidence="2" id="KW-1185">Reference proteome</keyword>
<reference evidence="1 2" key="1">
    <citation type="submission" date="2020-10" db="EMBL/GenBank/DDBJ databases">
        <title>The Coptis chinensis genome and diversification of protoberbering-type alkaloids.</title>
        <authorList>
            <person name="Wang B."/>
            <person name="Shu S."/>
            <person name="Song C."/>
            <person name="Liu Y."/>
        </authorList>
    </citation>
    <scope>NUCLEOTIDE SEQUENCE [LARGE SCALE GENOMIC DNA]</scope>
    <source>
        <strain evidence="1">HL-2020</strain>
        <tissue evidence="1">Leaf</tissue>
    </source>
</reference>
<dbReference type="AlphaFoldDB" id="A0A835MAG4"/>
<dbReference type="EMBL" id="JADFTS010000002">
    <property type="protein sequence ID" value="KAF9619764.1"/>
    <property type="molecule type" value="Genomic_DNA"/>
</dbReference>
<dbReference type="PANTHER" id="PTHR31973">
    <property type="entry name" value="POLYPROTEIN, PUTATIVE-RELATED"/>
    <property type="match status" value="1"/>
</dbReference>
<accession>A0A835MAG4</accession>
<dbReference type="Proteomes" id="UP000631114">
    <property type="component" value="Unassembled WGS sequence"/>
</dbReference>